<keyword evidence="3" id="KW-0804">Transcription</keyword>
<dbReference type="Gene3D" id="3.40.1410.10">
    <property type="entry name" value="Chorismate lyase-like"/>
    <property type="match status" value="1"/>
</dbReference>
<evidence type="ECO:0000256" key="2">
    <source>
        <dbReference type="ARBA" id="ARBA00023125"/>
    </source>
</evidence>
<comment type="caution">
    <text evidence="5">The sequence shown here is derived from an EMBL/GenBank/DDBJ whole genome shotgun (WGS) entry which is preliminary data.</text>
</comment>
<dbReference type="PRINTS" id="PR00035">
    <property type="entry name" value="HTHGNTR"/>
</dbReference>
<protein>
    <submittedName>
        <fullName evidence="5">Myo-inositol degradation transcriptional regulator</fullName>
    </submittedName>
</protein>
<dbReference type="Pfam" id="PF00392">
    <property type="entry name" value="GntR"/>
    <property type="match status" value="1"/>
</dbReference>
<dbReference type="Proteomes" id="UP001500945">
    <property type="component" value="Unassembled WGS sequence"/>
</dbReference>
<keyword evidence="2" id="KW-0238">DNA-binding</keyword>
<proteinExistence type="predicted"/>
<reference evidence="6" key="1">
    <citation type="journal article" date="2019" name="Int. J. Syst. Evol. Microbiol.">
        <title>The Global Catalogue of Microorganisms (GCM) 10K type strain sequencing project: providing services to taxonomists for standard genome sequencing and annotation.</title>
        <authorList>
            <consortium name="The Broad Institute Genomics Platform"/>
            <consortium name="The Broad Institute Genome Sequencing Center for Infectious Disease"/>
            <person name="Wu L."/>
            <person name="Ma J."/>
        </authorList>
    </citation>
    <scope>NUCLEOTIDE SEQUENCE [LARGE SCALE GENOMIC DNA]</scope>
    <source>
        <strain evidence="6">JCM 17809</strain>
    </source>
</reference>
<organism evidence="5 6">
    <name type="scientific">Fodinibacter luteus</name>
    <dbReference type="NCBI Taxonomy" id="552064"/>
    <lineage>
        <taxon>Bacteria</taxon>
        <taxon>Bacillati</taxon>
        <taxon>Actinomycetota</taxon>
        <taxon>Actinomycetes</taxon>
        <taxon>Micrococcales</taxon>
        <taxon>Intrasporangiaceae</taxon>
        <taxon>Fodinibacter (ex Wang et al. 2009)</taxon>
    </lineage>
</organism>
<dbReference type="RefSeq" id="WP_345206974.1">
    <property type="nucleotide sequence ID" value="NZ_BAABGM010000016.1"/>
</dbReference>
<evidence type="ECO:0000259" key="4">
    <source>
        <dbReference type="PROSITE" id="PS50949"/>
    </source>
</evidence>
<evidence type="ECO:0000256" key="3">
    <source>
        <dbReference type="ARBA" id="ARBA00023163"/>
    </source>
</evidence>
<dbReference type="InterPro" id="IPR036388">
    <property type="entry name" value="WH-like_DNA-bd_sf"/>
</dbReference>
<dbReference type="SMART" id="SM00345">
    <property type="entry name" value="HTH_GNTR"/>
    <property type="match status" value="1"/>
</dbReference>
<dbReference type="EMBL" id="BAABGM010000016">
    <property type="protein sequence ID" value="GAA4409153.1"/>
    <property type="molecule type" value="Genomic_DNA"/>
</dbReference>
<dbReference type="CDD" id="cd07377">
    <property type="entry name" value="WHTH_GntR"/>
    <property type="match status" value="1"/>
</dbReference>
<dbReference type="PROSITE" id="PS50949">
    <property type="entry name" value="HTH_GNTR"/>
    <property type="match status" value="1"/>
</dbReference>
<dbReference type="PANTHER" id="PTHR44846">
    <property type="entry name" value="MANNOSYL-D-GLYCERATE TRANSPORT/METABOLISM SYSTEM REPRESSOR MNGR-RELATED"/>
    <property type="match status" value="1"/>
</dbReference>
<dbReference type="InterPro" id="IPR050679">
    <property type="entry name" value="Bact_HTH_transcr_reg"/>
</dbReference>
<dbReference type="InterPro" id="IPR011663">
    <property type="entry name" value="UTRA"/>
</dbReference>
<dbReference type="SUPFAM" id="SSF64288">
    <property type="entry name" value="Chorismate lyase-like"/>
    <property type="match status" value="1"/>
</dbReference>
<dbReference type="SUPFAM" id="SSF46785">
    <property type="entry name" value="Winged helix' DNA-binding domain"/>
    <property type="match status" value="1"/>
</dbReference>
<accession>A0ABP8KLH8</accession>
<dbReference type="PANTHER" id="PTHR44846:SF17">
    <property type="entry name" value="GNTR-FAMILY TRANSCRIPTIONAL REGULATOR"/>
    <property type="match status" value="1"/>
</dbReference>
<evidence type="ECO:0000313" key="5">
    <source>
        <dbReference type="EMBL" id="GAA4409153.1"/>
    </source>
</evidence>
<dbReference type="InterPro" id="IPR000524">
    <property type="entry name" value="Tscrpt_reg_HTH_GntR"/>
</dbReference>
<feature type="domain" description="HTH gntR-type" evidence="4">
    <location>
        <begin position="16"/>
        <end position="84"/>
    </location>
</feature>
<dbReference type="Pfam" id="PF07702">
    <property type="entry name" value="UTRA"/>
    <property type="match status" value="1"/>
</dbReference>
<gene>
    <name evidence="5" type="ORF">GCM10023168_27530</name>
</gene>
<dbReference type="Gene3D" id="1.10.10.10">
    <property type="entry name" value="Winged helix-like DNA-binding domain superfamily/Winged helix DNA-binding domain"/>
    <property type="match status" value="1"/>
</dbReference>
<sequence length="246" mass="27101">MPPRVVDVRIDRTSPVPLWHQLYEQLTAAVHDGRLQPGDPFENELALAARLSLSRPTVRRAMQEMVDQGLLVRRRGIGTTVANRKIHRRAALSSLHDDLVRAGQTPTTAVLDLRTVRDVRAAAALDLPGSTELLALVRLRSTDGAPLAVLHNWLPPAYADITPEELEADGLYAALRARGATPVVAHQSVGARMPTREERRRLAIVGTQPVLTMTRTAFAATGDAIEFGDHCYRADDYSLDLMLDER</sequence>
<keyword evidence="1" id="KW-0805">Transcription regulation</keyword>
<dbReference type="InterPro" id="IPR036390">
    <property type="entry name" value="WH_DNA-bd_sf"/>
</dbReference>
<evidence type="ECO:0000256" key="1">
    <source>
        <dbReference type="ARBA" id="ARBA00023015"/>
    </source>
</evidence>
<dbReference type="InterPro" id="IPR028978">
    <property type="entry name" value="Chorismate_lyase_/UTRA_dom_sf"/>
</dbReference>
<evidence type="ECO:0000313" key="6">
    <source>
        <dbReference type="Proteomes" id="UP001500945"/>
    </source>
</evidence>
<name>A0ABP8KLH8_9MICO</name>
<dbReference type="SMART" id="SM00866">
    <property type="entry name" value="UTRA"/>
    <property type="match status" value="1"/>
</dbReference>
<keyword evidence="6" id="KW-1185">Reference proteome</keyword>